<dbReference type="NCBIfam" id="TIGR00786">
    <property type="entry name" value="dctM"/>
    <property type="match status" value="1"/>
</dbReference>
<evidence type="ECO:0000259" key="8">
    <source>
        <dbReference type="Pfam" id="PF06808"/>
    </source>
</evidence>
<dbReference type="InterPro" id="IPR010656">
    <property type="entry name" value="DctM"/>
</dbReference>
<dbReference type="Proteomes" id="UP000003692">
    <property type="component" value="Unassembled WGS sequence"/>
</dbReference>
<dbReference type="PIRSF" id="PIRSF006066">
    <property type="entry name" value="HI0050"/>
    <property type="match status" value="1"/>
</dbReference>
<comment type="subcellular location">
    <subcellularLocation>
        <location evidence="1 7">Cell inner membrane</location>
        <topology evidence="1 7">Multi-pass membrane protein</topology>
    </subcellularLocation>
</comment>
<evidence type="ECO:0000313" key="10">
    <source>
        <dbReference type="Proteomes" id="UP000003692"/>
    </source>
</evidence>
<proteinExistence type="inferred from homology"/>
<dbReference type="HOGENOM" id="CLU_019824_4_1_6"/>
<keyword evidence="2" id="KW-1003">Cell membrane</keyword>
<feature type="transmembrane region" description="Helical" evidence="7">
    <location>
        <begin position="247"/>
        <end position="263"/>
    </location>
</feature>
<evidence type="ECO:0000256" key="6">
    <source>
        <dbReference type="ARBA" id="ARBA00023136"/>
    </source>
</evidence>
<feature type="transmembrane region" description="Helical" evidence="7">
    <location>
        <begin position="283"/>
        <end position="302"/>
    </location>
</feature>
<feature type="transmembrane region" description="Helical" evidence="7">
    <location>
        <begin position="322"/>
        <end position="350"/>
    </location>
</feature>
<feature type="transmembrane region" description="Helical" evidence="7">
    <location>
        <begin position="362"/>
        <end position="382"/>
    </location>
</feature>
<reference evidence="9 10" key="1">
    <citation type="submission" date="2010-02" db="EMBL/GenBank/DDBJ databases">
        <authorList>
            <person name="Weinstock G."/>
            <person name="Sodergren E."/>
            <person name="Clifton S."/>
            <person name="Fulton L."/>
            <person name="Fulton B."/>
            <person name="Courtney L."/>
            <person name="Fronick C."/>
            <person name="Harrison M."/>
            <person name="Strong C."/>
            <person name="Farmer C."/>
            <person name="Delahaunty K."/>
            <person name="Markovic C."/>
            <person name="Hall O."/>
            <person name="Minx P."/>
            <person name="Tomlinson C."/>
            <person name="Mitreva M."/>
            <person name="Nelson J."/>
            <person name="Hou S."/>
            <person name="Wollam A."/>
            <person name="Pepin K.H."/>
            <person name="Johnson M."/>
            <person name="Bhonagiri V."/>
            <person name="Zhang X."/>
            <person name="Suruliraj S."/>
            <person name="Warren W."/>
            <person name="Chinwalla A."/>
            <person name="Mardis E.R."/>
            <person name="Wilson R.K."/>
        </authorList>
    </citation>
    <scope>NUCLEOTIDE SEQUENCE [LARGE SCALE GENOMIC DNA]</scope>
    <source>
        <strain evidence="9 10">ATCC 23685</strain>
    </source>
</reference>
<dbReference type="PANTHER" id="PTHR33362:SF4">
    <property type="entry name" value="2,3-DIKETO-L-GULONATE TRAP TRANSPORTER LARGE PERMEASE PROTEIN YIAN"/>
    <property type="match status" value="1"/>
</dbReference>
<dbReference type="GO" id="GO:0005886">
    <property type="term" value="C:plasma membrane"/>
    <property type="evidence" value="ECO:0007669"/>
    <property type="project" value="UniProtKB-SubCell"/>
</dbReference>
<evidence type="ECO:0000256" key="2">
    <source>
        <dbReference type="ARBA" id="ARBA00022475"/>
    </source>
</evidence>
<evidence type="ECO:0000256" key="1">
    <source>
        <dbReference type="ARBA" id="ARBA00004429"/>
    </source>
</evidence>
<dbReference type="GO" id="GO:0022857">
    <property type="term" value="F:transmembrane transporter activity"/>
    <property type="evidence" value="ECO:0007669"/>
    <property type="project" value="UniProtKB-UniRule"/>
</dbReference>
<feature type="transmembrane region" description="Helical" evidence="7">
    <location>
        <begin position="7"/>
        <end position="40"/>
    </location>
</feature>
<comment type="function">
    <text evidence="7">Part of the tripartite ATP-independent periplasmic (TRAP) transport system.</text>
</comment>
<dbReference type="PANTHER" id="PTHR33362">
    <property type="entry name" value="SIALIC ACID TRAP TRANSPORTER PERMEASE PROTEIN SIAT-RELATED"/>
    <property type="match status" value="1"/>
</dbReference>
<protein>
    <recommendedName>
        <fullName evidence="7">TRAP transporter large permease protein</fullName>
    </recommendedName>
</protein>
<feature type="domain" description="TRAP C4-dicarboxylate transport system permease DctM subunit" evidence="8">
    <location>
        <begin position="13"/>
        <end position="423"/>
    </location>
</feature>
<comment type="subunit">
    <text evidence="7">The complex comprises the extracytoplasmic solute receptor protein and the two transmembrane proteins.</text>
</comment>
<keyword evidence="4 7" id="KW-0812">Transmembrane</keyword>
<keyword evidence="5 7" id="KW-1133">Transmembrane helix</keyword>
<dbReference type="AlphaFoldDB" id="D4F7C4"/>
<organism evidence="9 10">
    <name type="scientific">Edwardsiella tarda ATCC 23685</name>
    <dbReference type="NCBI Taxonomy" id="500638"/>
    <lineage>
        <taxon>Bacteria</taxon>
        <taxon>Pseudomonadati</taxon>
        <taxon>Pseudomonadota</taxon>
        <taxon>Gammaproteobacteria</taxon>
        <taxon>Enterobacterales</taxon>
        <taxon>Hafniaceae</taxon>
        <taxon>Edwardsiella</taxon>
    </lineage>
</organism>
<feature type="transmembrane region" description="Helical" evidence="7">
    <location>
        <begin position="176"/>
        <end position="198"/>
    </location>
</feature>
<accession>D4F7C4</accession>
<evidence type="ECO:0000256" key="4">
    <source>
        <dbReference type="ARBA" id="ARBA00022692"/>
    </source>
</evidence>
<comment type="similarity">
    <text evidence="7">Belongs to the TRAP transporter large permease family.</text>
</comment>
<keyword evidence="7" id="KW-0813">Transport</keyword>
<evidence type="ECO:0000256" key="3">
    <source>
        <dbReference type="ARBA" id="ARBA00022519"/>
    </source>
</evidence>
<keyword evidence="3 7" id="KW-0997">Cell inner membrane</keyword>
<sequence>MAGGETMILFIFLGILLGSLAIGVPIAFALFLSGIGLMWHMDLFDAQLIAQNAVDGTNNFVLLAAPFFMLAGEFMNAGGLSRRIVRMALALVGHIPGGLGYVAVFAAILMASLSGSALADTTALAAMLLPMMRDAGYNLNRSAGLICCGGVIAPVIPPSIALILFGVAAQVSITKLFIGGIVPGILMGLSILIVWGWIARNDQHVATFAKPSKAELCQIFRQGCWAMVLPFIILFGLKFGLFTPTEAGVVAAAYALFVGRFIYHELNFHDLYRLFLNAAKMTATVMFLVGGAMVTSWLITVADLPGELLTVLEPFVDHPTLFLLVLVTLLFVIGTAMDQTPIILILAPVLIPVVKAVGIDPVYFGIIFVMITALGLITPPVGTSLNSVCSVGKLQIGAVTLAMMPFLLAEFSVVILLIIFPQIVTVPLAWMG</sequence>
<gene>
    <name evidence="9" type="ORF">EDWATA_02659</name>
</gene>
<feature type="transmembrane region" description="Helical" evidence="7">
    <location>
        <begin position="402"/>
        <end position="430"/>
    </location>
</feature>
<evidence type="ECO:0000256" key="5">
    <source>
        <dbReference type="ARBA" id="ARBA00022989"/>
    </source>
</evidence>
<comment type="caution">
    <text evidence="9">The sequence shown here is derived from an EMBL/GenBank/DDBJ whole genome shotgun (WGS) entry which is preliminary data.</text>
</comment>
<feature type="transmembrane region" description="Helical" evidence="7">
    <location>
        <begin position="87"/>
        <end position="109"/>
    </location>
</feature>
<name>D4F7C4_EDWTA</name>
<dbReference type="InterPro" id="IPR004681">
    <property type="entry name" value="TRAP_DctM"/>
</dbReference>
<dbReference type="Pfam" id="PF06808">
    <property type="entry name" value="DctM"/>
    <property type="match status" value="1"/>
</dbReference>
<feature type="transmembrane region" description="Helical" evidence="7">
    <location>
        <begin position="60"/>
        <end position="80"/>
    </location>
</feature>
<comment type="caution">
    <text evidence="7">Lacks conserved residue(s) required for the propagation of feature annotation.</text>
</comment>
<feature type="transmembrane region" description="Helical" evidence="7">
    <location>
        <begin position="144"/>
        <end position="170"/>
    </location>
</feature>
<evidence type="ECO:0000313" key="9">
    <source>
        <dbReference type="EMBL" id="EFE22337.1"/>
    </source>
</evidence>
<dbReference type="EMBL" id="ADGK01000231">
    <property type="protein sequence ID" value="EFE22337.1"/>
    <property type="molecule type" value="Genomic_DNA"/>
</dbReference>
<evidence type="ECO:0000256" key="7">
    <source>
        <dbReference type="RuleBase" id="RU369079"/>
    </source>
</evidence>
<keyword evidence="6 7" id="KW-0472">Membrane</keyword>